<keyword evidence="3" id="KW-1185">Reference proteome</keyword>
<dbReference type="EMBL" id="JBHTOA010000059">
    <property type="protein sequence ID" value="MFD1400236.1"/>
    <property type="molecule type" value="Genomic_DNA"/>
</dbReference>
<evidence type="ECO:0000313" key="3">
    <source>
        <dbReference type="Proteomes" id="UP001597199"/>
    </source>
</evidence>
<evidence type="ECO:0000259" key="1">
    <source>
        <dbReference type="Pfam" id="PF01223"/>
    </source>
</evidence>
<dbReference type="Gene3D" id="3.40.570.10">
    <property type="entry name" value="Extracellular Endonuclease, subunit A"/>
    <property type="match status" value="1"/>
</dbReference>
<gene>
    <name evidence="2" type="ORF">ACFQ41_13160</name>
</gene>
<organism evidence="2 3">
    <name type="scientific">Lacticaseibacillus suilingensis</name>
    <dbReference type="NCBI Taxonomy" id="2799577"/>
    <lineage>
        <taxon>Bacteria</taxon>
        <taxon>Bacillati</taxon>
        <taxon>Bacillota</taxon>
        <taxon>Bacilli</taxon>
        <taxon>Lactobacillales</taxon>
        <taxon>Lactobacillaceae</taxon>
        <taxon>Lacticaseibacillus</taxon>
    </lineage>
</organism>
<proteinExistence type="predicted"/>
<accession>A0ABW4BIC6</accession>
<feature type="domain" description="DNA/RNA non-specific endonuclease/pyrophosphatase/phosphodiesterase" evidence="1">
    <location>
        <begin position="103"/>
        <end position="258"/>
    </location>
</feature>
<evidence type="ECO:0000313" key="2">
    <source>
        <dbReference type="EMBL" id="MFD1400236.1"/>
    </source>
</evidence>
<reference evidence="3" key="1">
    <citation type="journal article" date="2019" name="Int. J. Syst. Evol. Microbiol.">
        <title>The Global Catalogue of Microorganisms (GCM) 10K type strain sequencing project: providing services to taxonomists for standard genome sequencing and annotation.</title>
        <authorList>
            <consortium name="The Broad Institute Genomics Platform"/>
            <consortium name="The Broad Institute Genome Sequencing Center for Infectious Disease"/>
            <person name="Wu L."/>
            <person name="Ma J."/>
        </authorList>
    </citation>
    <scope>NUCLEOTIDE SEQUENCE [LARGE SCALE GENOMIC DNA]</scope>
    <source>
        <strain evidence="3">CCM 9110</strain>
    </source>
</reference>
<dbReference type="Proteomes" id="UP001597199">
    <property type="component" value="Unassembled WGS sequence"/>
</dbReference>
<keyword evidence="2" id="KW-0255">Endonuclease</keyword>
<name>A0ABW4BIC6_9LACO</name>
<dbReference type="RefSeq" id="WP_204119707.1">
    <property type="nucleotide sequence ID" value="NZ_BOLV01000022.1"/>
</dbReference>
<sequence>MVTLTGCMAVEQLASFLPDATTENSKADTALINTPFSIGKYPQNYMTVDNNKPVFEGGFARTVSRNLKDPSFVSASTDYSALDSAGRTQGVSAVVTYPSMMFHSSSVVKRPAFPSETRVSGEYLHAKFALNPDTGEKAWRGGRNNNCIVQLAGYRGYLYNKSHLVAWSLNGDMQTHNVILGTRAQNVGTNDMNNPGGMAYPETLTRNYLQAHQDEAVAYQAIPIYSGPELVPRGVHVIVQSLKNPNALHLNVWVFNRQEGVKLNFKTGQFSLK</sequence>
<dbReference type="Pfam" id="PF01223">
    <property type="entry name" value="Endonuclease_NS"/>
    <property type="match status" value="1"/>
</dbReference>
<dbReference type="InterPro" id="IPR001604">
    <property type="entry name" value="Endo_G_ENPP1-like_dom"/>
</dbReference>
<dbReference type="GO" id="GO:0004519">
    <property type="term" value="F:endonuclease activity"/>
    <property type="evidence" value="ECO:0007669"/>
    <property type="project" value="UniProtKB-KW"/>
</dbReference>
<keyword evidence="2" id="KW-0540">Nuclease</keyword>
<keyword evidence="2" id="KW-0378">Hydrolase</keyword>
<dbReference type="InterPro" id="IPR044929">
    <property type="entry name" value="DNA/RNA_non-sp_Endonuclease_sf"/>
</dbReference>
<comment type="caution">
    <text evidence="2">The sequence shown here is derived from an EMBL/GenBank/DDBJ whole genome shotgun (WGS) entry which is preliminary data.</text>
</comment>
<protein>
    <submittedName>
        <fullName evidence="2">DNA/RNA non-specific endonuclease</fullName>
    </submittedName>
</protein>